<proteinExistence type="predicted"/>
<dbReference type="InterPro" id="IPR011330">
    <property type="entry name" value="Glyco_hydro/deAcase_b/a-brl"/>
</dbReference>
<evidence type="ECO:0000313" key="3">
    <source>
        <dbReference type="Proteomes" id="UP001235840"/>
    </source>
</evidence>
<reference evidence="2 3" key="1">
    <citation type="submission" date="2023-07" db="EMBL/GenBank/DDBJ databases">
        <title>Genomic Encyclopedia of Type Strains, Phase IV (KMG-IV): sequencing the most valuable type-strain genomes for metagenomic binning, comparative biology and taxonomic classification.</title>
        <authorList>
            <person name="Goeker M."/>
        </authorList>
    </citation>
    <scope>NUCLEOTIDE SEQUENCE [LARGE SCALE GENOMIC DNA]</scope>
    <source>
        <strain evidence="2 3">DSM 12751</strain>
    </source>
</reference>
<protein>
    <submittedName>
        <fullName evidence="2">Peptidoglycan/xylan/chitin deacetylase (PgdA/CDA1 family)</fullName>
    </submittedName>
</protein>
<accession>A0ABT9W4I1</accession>
<dbReference type="EMBL" id="JAUSTY010000025">
    <property type="protein sequence ID" value="MDQ0168157.1"/>
    <property type="molecule type" value="Genomic_DNA"/>
</dbReference>
<keyword evidence="3" id="KW-1185">Reference proteome</keyword>
<sequence>WDLFSAWNVSQYTKWRFSTQTSNYFITGMAPFGQNSDVSLEIIREEGMQTMNWSNGSLDWELKQPEEIVEQVLSNMKNGDNILFHDKTITAEALEPILKELKAQGYKFVVPTEVILPGEEQ</sequence>
<dbReference type="RefSeq" id="WP_307397690.1">
    <property type="nucleotide sequence ID" value="NZ_JAUSTY010000025.1"/>
</dbReference>
<dbReference type="SUPFAM" id="SSF88713">
    <property type="entry name" value="Glycoside hydrolase/deacetylase"/>
    <property type="match status" value="1"/>
</dbReference>
<dbReference type="PANTHER" id="PTHR10587:SF133">
    <property type="entry name" value="CHITIN DEACETYLASE 1-RELATED"/>
    <property type="match status" value="1"/>
</dbReference>
<evidence type="ECO:0000256" key="1">
    <source>
        <dbReference type="ARBA" id="ARBA00022801"/>
    </source>
</evidence>
<dbReference type="Gene3D" id="3.20.20.370">
    <property type="entry name" value="Glycoside hydrolase/deacetylase"/>
    <property type="match status" value="1"/>
</dbReference>
<dbReference type="PANTHER" id="PTHR10587">
    <property type="entry name" value="GLYCOSYL TRANSFERASE-RELATED"/>
    <property type="match status" value="1"/>
</dbReference>
<gene>
    <name evidence="2" type="ORF">J2S11_004109</name>
</gene>
<keyword evidence="1" id="KW-0378">Hydrolase</keyword>
<evidence type="ECO:0000313" key="2">
    <source>
        <dbReference type="EMBL" id="MDQ0168157.1"/>
    </source>
</evidence>
<name>A0ABT9W4I1_9BACI</name>
<dbReference type="InterPro" id="IPR050248">
    <property type="entry name" value="Polysacc_deacetylase_ArnD"/>
</dbReference>
<dbReference type="Proteomes" id="UP001235840">
    <property type="component" value="Unassembled WGS sequence"/>
</dbReference>
<dbReference type="CDD" id="cd10917">
    <property type="entry name" value="CE4_NodB_like_6s_7s"/>
    <property type="match status" value="1"/>
</dbReference>
<feature type="non-terminal residue" evidence="2">
    <location>
        <position position="1"/>
    </location>
</feature>
<comment type="caution">
    <text evidence="2">The sequence shown here is derived from an EMBL/GenBank/DDBJ whole genome shotgun (WGS) entry which is preliminary data.</text>
</comment>
<organism evidence="2 3">
    <name type="scientific">Caldalkalibacillus horti</name>
    <dbReference type="NCBI Taxonomy" id="77523"/>
    <lineage>
        <taxon>Bacteria</taxon>
        <taxon>Bacillati</taxon>
        <taxon>Bacillota</taxon>
        <taxon>Bacilli</taxon>
        <taxon>Bacillales</taxon>
        <taxon>Bacillaceae</taxon>
        <taxon>Caldalkalibacillus</taxon>
    </lineage>
</organism>